<gene>
    <name evidence="1" type="ORF">PIB30_037753</name>
</gene>
<proteinExistence type="predicted"/>
<comment type="caution">
    <text evidence="1">The sequence shown here is derived from an EMBL/GenBank/DDBJ whole genome shotgun (WGS) entry which is preliminary data.</text>
</comment>
<keyword evidence="2" id="KW-1185">Reference proteome</keyword>
<feature type="non-terminal residue" evidence="1">
    <location>
        <position position="1"/>
    </location>
</feature>
<evidence type="ECO:0000313" key="1">
    <source>
        <dbReference type="EMBL" id="MED6146769.1"/>
    </source>
</evidence>
<organism evidence="1 2">
    <name type="scientific">Stylosanthes scabra</name>
    <dbReference type="NCBI Taxonomy" id="79078"/>
    <lineage>
        <taxon>Eukaryota</taxon>
        <taxon>Viridiplantae</taxon>
        <taxon>Streptophyta</taxon>
        <taxon>Embryophyta</taxon>
        <taxon>Tracheophyta</taxon>
        <taxon>Spermatophyta</taxon>
        <taxon>Magnoliopsida</taxon>
        <taxon>eudicotyledons</taxon>
        <taxon>Gunneridae</taxon>
        <taxon>Pentapetalae</taxon>
        <taxon>rosids</taxon>
        <taxon>fabids</taxon>
        <taxon>Fabales</taxon>
        <taxon>Fabaceae</taxon>
        <taxon>Papilionoideae</taxon>
        <taxon>50 kb inversion clade</taxon>
        <taxon>dalbergioids sensu lato</taxon>
        <taxon>Dalbergieae</taxon>
        <taxon>Pterocarpus clade</taxon>
        <taxon>Stylosanthes</taxon>
    </lineage>
</organism>
<accession>A0ABU6TDI7</accession>
<dbReference type="Proteomes" id="UP001341840">
    <property type="component" value="Unassembled WGS sequence"/>
</dbReference>
<reference evidence="1 2" key="1">
    <citation type="journal article" date="2023" name="Plants (Basel)">
        <title>Bridging the Gap: Combining Genomics and Transcriptomics Approaches to Understand Stylosanthes scabra, an Orphan Legume from the Brazilian Caatinga.</title>
        <authorList>
            <person name="Ferreira-Neto J.R.C."/>
            <person name="da Silva M.D."/>
            <person name="Binneck E."/>
            <person name="de Melo N.F."/>
            <person name="da Silva R.H."/>
            <person name="de Melo A.L.T.M."/>
            <person name="Pandolfi V."/>
            <person name="Bustamante F.O."/>
            <person name="Brasileiro-Vidal A.C."/>
            <person name="Benko-Iseppon A.M."/>
        </authorList>
    </citation>
    <scope>NUCLEOTIDE SEQUENCE [LARGE SCALE GENOMIC DNA]</scope>
    <source>
        <tissue evidence="1">Leaves</tissue>
    </source>
</reference>
<sequence length="59" mass="6828">FLISHDALMCALKCFRISQAEFGAEVTGKSERNERIATKPRRPLLDPIRMQRKEPCVRI</sequence>
<evidence type="ECO:0000313" key="2">
    <source>
        <dbReference type="Proteomes" id="UP001341840"/>
    </source>
</evidence>
<dbReference type="EMBL" id="JASCZI010090812">
    <property type="protein sequence ID" value="MED6146769.1"/>
    <property type="molecule type" value="Genomic_DNA"/>
</dbReference>
<name>A0ABU6TDI7_9FABA</name>
<protein>
    <submittedName>
        <fullName evidence="1">Uncharacterized protein</fullName>
    </submittedName>
</protein>